<feature type="transmembrane region" description="Helical" evidence="1">
    <location>
        <begin position="176"/>
        <end position="200"/>
    </location>
</feature>
<dbReference type="EMBL" id="NIVC01002205">
    <property type="protein sequence ID" value="PAA59994.1"/>
    <property type="molecule type" value="Genomic_DNA"/>
</dbReference>
<keyword evidence="1" id="KW-0472">Membrane</keyword>
<dbReference type="PANTHER" id="PTHR33802:SF1">
    <property type="entry name" value="XK-RELATED PROTEIN"/>
    <property type="match status" value="1"/>
</dbReference>
<comment type="caution">
    <text evidence="2">The sequence shown here is derived from an EMBL/GenBank/DDBJ whole genome shotgun (WGS) entry which is preliminary data.</text>
</comment>
<feature type="transmembrane region" description="Helical" evidence="1">
    <location>
        <begin position="63"/>
        <end position="88"/>
    </location>
</feature>
<keyword evidence="1" id="KW-1133">Transmembrane helix</keyword>
<protein>
    <submittedName>
        <fullName evidence="2">Uncharacterized protein</fullName>
    </submittedName>
</protein>
<evidence type="ECO:0000313" key="2">
    <source>
        <dbReference type="EMBL" id="PAA59994.1"/>
    </source>
</evidence>
<feature type="transmembrane region" description="Helical" evidence="1">
    <location>
        <begin position="212"/>
        <end position="234"/>
    </location>
</feature>
<feature type="transmembrane region" description="Helical" evidence="1">
    <location>
        <begin position="135"/>
        <end position="155"/>
    </location>
</feature>
<dbReference type="AlphaFoldDB" id="A0A267EGC5"/>
<feature type="transmembrane region" description="Helical" evidence="1">
    <location>
        <begin position="279"/>
        <end position="296"/>
    </location>
</feature>
<dbReference type="OrthoDB" id="5586934at2759"/>
<sequence>MVHQAVQITLVALTTIMLLLTLLFNYFSTSEVGYRLGLFSINSATPWTQRANLTKSNLTPPGWAFTIWAVIYVYQAVMLAYCWSLLFIKNAAGEPLCCVPGLLPVGFLICHMISSGFNIAWIFVTDKVEYNKYNLIPQTIMLFLLAISLWACLIFSFNRLSVHKIELRQQGLRLHYWLVIGLLQNSCGFYVGWTCIASFLNLDIAIVNITGYTAATSSLLALCQFCGLLGAYITADFSFLDPFLRFFIAPYLTLIWALATSVAGNYAAGSVTSDLTVELTAALIAALIVKVVLAIVRQKRDPLPDSTSCSRIMDSKEAATPN</sequence>
<feature type="transmembrane region" description="Helical" evidence="1">
    <location>
        <begin position="7"/>
        <end position="27"/>
    </location>
</feature>
<organism evidence="2 3">
    <name type="scientific">Macrostomum lignano</name>
    <dbReference type="NCBI Taxonomy" id="282301"/>
    <lineage>
        <taxon>Eukaryota</taxon>
        <taxon>Metazoa</taxon>
        <taxon>Spiralia</taxon>
        <taxon>Lophotrochozoa</taxon>
        <taxon>Platyhelminthes</taxon>
        <taxon>Rhabditophora</taxon>
        <taxon>Macrostomorpha</taxon>
        <taxon>Macrostomida</taxon>
        <taxon>Macrostomidae</taxon>
        <taxon>Macrostomum</taxon>
    </lineage>
</organism>
<proteinExistence type="predicted"/>
<accession>A0A267EGC5</accession>
<name>A0A267EGC5_9PLAT</name>
<dbReference type="Proteomes" id="UP000215902">
    <property type="component" value="Unassembled WGS sequence"/>
</dbReference>
<feature type="transmembrane region" description="Helical" evidence="1">
    <location>
        <begin position="100"/>
        <end position="123"/>
    </location>
</feature>
<dbReference type="PANTHER" id="PTHR33802">
    <property type="entry name" value="SI:CH211-161H7.5-RELATED"/>
    <property type="match status" value="1"/>
</dbReference>
<feature type="transmembrane region" description="Helical" evidence="1">
    <location>
        <begin position="246"/>
        <end position="267"/>
    </location>
</feature>
<gene>
    <name evidence="2" type="ORF">BOX15_Mlig011383g1</name>
</gene>
<keyword evidence="1" id="KW-0812">Transmembrane</keyword>
<evidence type="ECO:0000256" key="1">
    <source>
        <dbReference type="SAM" id="Phobius"/>
    </source>
</evidence>
<reference evidence="2 3" key="1">
    <citation type="submission" date="2017-06" db="EMBL/GenBank/DDBJ databases">
        <title>A platform for efficient transgenesis in Macrostomum lignano, a flatworm model organism for stem cell research.</title>
        <authorList>
            <person name="Berezikov E."/>
        </authorList>
    </citation>
    <scope>NUCLEOTIDE SEQUENCE [LARGE SCALE GENOMIC DNA]</scope>
    <source>
        <strain evidence="2">DV1</strain>
        <tissue evidence="2">Whole organism</tissue>
    </source>
</reference>
<evidence type="ECO:0000313" key="3">
    <source>
        <dbReference type="Proteomes" id="UP000215902"/>
    </source>
</evidence>
<keyword evidence="3" id="KW-1185">Reference proteome</keyword>